<dbReference type="EMBL" id="BJWA01000033">
    <property type="protein sequence ID" value="GEL81697.1"/>
    <property type="molecule type" value="Genomic_DNA"/>
</dbReference>
<gene>
    <name evidence="1" type="ORF">EMU01_28410</name>
</gene>
<dbReference type="GeneID" id="60998385"/>
<evidence type="ECO:0008006" key="3">
    <source>
        <dbReference type="Google" id="ProtNLM"/>
    </source>
</evidence>
<reference evidence="1 2" key="1">
    <citation type="submission" date="2019-07" db="EMBL/GenBank/DDBJ databases">
        <title>Whole genome shotgun sequence of Enterococcus mundtii NBRC 100490.</title>
        <authorList>
            <person name="Hosoyama A."/>
            <person name="Uohara A."/>
            <person name="Ohji S."/>
            <person name="Ichikawa N."/>
        </authorList>
    </citation>
    <scope>NUCLEOTIDE SEQUENCE [LARGE SCALE GENOMIC DNA]</scope>
    <source>
        <strain evidence="1 2">NBRC 100490</strain>
    </source>
</reference>
<dbReference type="RefSeq" id="WP_071867617.1">
    <property type="nucleotide sequence ID" value="NZ_BJWA01000033.1"/>
</dbReference>
<proteinExistence type="predicted"/>
<sequence length="224" mass="25833">MNIKQTIDYLKEFDITMTAAGLRAAIRRGYISGAEQTSEKGEIQLPVSSILDYALNKTNNKFSIYRAGFESAKERYEKNLIVHDLDSKYRKSFLFEASHTDHYHYLVNNFNKGFSRFYLKMDWEHAIIHLKCDVSEGGTSAVNQASEFLILDILSKLNDEVTEEAVKNTKLFIYIDSSNGDSKKVNLLSYGFHGKDEKWDFGVLDDEKMSNLIYREFMKIGMAR</sequence>
<keyword evidence="2" id="KW-1185">Reference proteome</keyword>
<dbReference type="Proteomes" id="UP000321175">
    <property type="component" value="Unassembled WGS sequence"/>
</dbReference>
<comment type="caution">
    <text evidence="1">The sequence shown here is derived from an EMBL/GenBank/DDBJ whole genome shotgun (WGS) entry which is preliminary data.</text>
</comment>
<organism evidence="1 2">
    <name type="scientific">Enterococcus mundtii</name>
    <dbReference type="NCBI Taxonomy" id="53346"/>
    <lineage>
        <taxon>Bacteria</taxon>
        <taxon>Bacillati</taxon>
        <taxon>Bacillota</taxon>
        <taxon>Bacilli</taxon>
        <taxon>Lactobacillales</taxon>
        <taxon>Enterococcaceae</taxon>
        <taxon>Enterococcus</taxon>
    </lineage>
</organism>
<protein>
    <recommendedName>
        <fullName evidence="3">Restriction endonuclease</fullName>
    </recommendedName>
</protein>
<name>A0ABQ0VG72_ENTMU</name>
<evidence type="ECO:0000313" key="1">
    <source>
        <dbReference type="EMBL" id="GEL81697.1"/>
    </source>
</evidence>
<evidence type="ECO:0000313" key="2">
    <source>
        <dbReference type="Proteomes" id="UP000321175"/>
    </source>
</evidence>
<accession>A0ABQ0VG72</accession>